<dbReference type="Gene3D" id="3.40.50.300">
    <property type="entry name" value="P-loop containing nucleotide triphosphate hydrolases"/>
    <property type="match status" value="1"/>
</dbReference>
<evidence type="ECO:0000313" key="6">
    <source>
        <dbReference type="EMBL" id="MFC5270508.1"/>
    </source>
</evidence>
<dbReference type="RefSeq" id="WP_378016878.1">
    <property type="nucleotide sequence ID" value="NZ_JBHSKT010000004.1"/>
</dbReference>
<proteinExistence type="predicted"/>
<dbReference type="SMART" id="SM00534">
    <property type="entry name" value="MUTSac"/>
    <property type="match status" value="1"/>
</dbReference>
<organism evidence="6 7">
    <name type="scientific">Adhaeribacter terreus</name>
    <dbReference type="NCBI Taxonomy" id="529703"/>
    <lineage>
        <taxon>Bacteria</taxon>
        <taxon>Pseudomonadati</taxon>
        <taxon>Bacteroidota</taxon>
        <taxon>Cytophagia</taxon>
        <taxon>Cytophagales</taxon>
        <taxon>Hymenobacteraceae</taxon>
        <taxon>Adhaeribacter</taxon>
    </lineage>
</organism>
<evidence type="ECO:0000256" key="3">
    <source>
        <dbReference type="ARBA" id="ARBA00023125"/>
    </source>
</evidence>
<dbReference type="SUPFAM" id="SSF52540">
    <property type="entry name" value="P-loop containing nucleoside triphosphate hydrolases"/>
    <property type="match status" value="1"/>
</dbReference>
<dbReference type="PANTHER" id="PTHR11361:SF152">
    <property type="entry name" value="DNA MISMATCH REPAIR PROTEIN"/>
    <property type="match status" value="1"/>
</dbReference>
<dbReference type="Pfam" id="PF00488">
    <property type="entry name" value="MutS_V"/>
    <property type="match status" value="1"/>
</dbReference>
<dbReference type="InterPro" id="IPR027417">
    <property type="entry name" value="P-loop_NTPase"/>
</dbReference>
<keyword evidence="7" id="KW-1185">Reference proteome</keyword>
<dbReference type="InterPro" id="IPR000432">
    <property type="entry name" value="DNA_mismatch_repair_MutS_C"/>
</dbReference>
<evidence type="ECO:0000313" key="7">
    <source>
        <dbReference type="Proteomes" id="UP001596161"/>
    </source>
</evidence>
<keyword evidence="3" id="KW-0238">DNA-binding</keyword>
<sequence>MFGSKEKARFLENCHKPKTESFNFGKIERYFLKSDKKNASQVISDKTCHDLDLDEIFMLVDRTVSKVGQQYLYKTLRTIPANETRSNRFEALIKIFRENAALRKLVLNELYRLRKPEAYYIAALFQEEHIQKPKWFWLVPVLSGLSFSSILLTVFFPKFILLPLILLAGNFIIHYWNKSNLFQYTASIPQLLILYQVTKKLLKTNAFSPTDELKEAVLCVEKLGKSMRFFKFEASMQSDIGQAFEFIFELVKALFLFEPILLFHVLKKLENHRAQLQELFTFVGEIDTVLSIDAFCNSLPYFCHPQFSNDQEKRLQATEMFHPLIPEAVTNSIELENRSALLTGSNMSGKTTFIRTVGINAILGQTINICCARSFKIPRLNIHSAIRISDDLLSEKSYYFEEVTSIKQMLDASQTGFPNLFLLDELFKGTNTVERVAAGKAVLRYLNQKANLVFIATHDLELTDYLQESYNLYHFTETVENGNIQFDYKLKAGNLKTTNAIRILELNNYPAEVIEEAKTLSESFRKVQADIA</sequence>
<reference evidence="7" key="1">
    <citation type="journal article" date="2019" name="Int. J. Syst. Evol. Microbiol.">
        <title>The Global Catalogue of Microorganisms (GCM) 10K type strain sequencing project: providing services to taxonomists for standard genome sequencing and annotation.</title>
        <authorList>
            <consortium name="The Broad Institute Genomics Platform"/>
            <consortium name="The Broad Institute Genome Sequencing Center for Infectious Disease"/>
            <person name="Wu L."/>
            <person name="Ma J."/>
        </authorList>
    </citation>
    <scope>NUCLEOTIDE SEQUENCE [LARGE SCALE GENOMIC DNA]</scope>
    <source>
        <strain evidence="7">KACC 12602</strain>
    </source>
</reference>
<evidence type="ECO:0000256" key="2">
    <source>
        <dbReference type="ARBA" id="ARBA00022840"/>
    </source>
</evidence>
<keyword evidence="1" id="KW-0547">Nucleotide-binding</keyword>
<feature type="transmembrane region" description="Helical" evidence="4">
    <location>
        <begin position="135"/>
        <end position="154"/>
    </location>
</feature>
<accession>A0ABW0EB97</accession>
<evidence type="ECO:0000259" key="5">
    <source>
        <dbReference type="SMART" id="SM00534"/>
    </source>
</evidence>
<keyword evidence="2" id="KW-0067">ATP-binding</keyword>
<keyword evidence="4" id="KW-0472">Membrane</keyword>
<dbReference type="InterPro" id="IPR045076">
    <property type="entry name" value="MutS"/>
</dbReference>
<evidence type="ECO:0000256" key="1">
    <source>
        <dbReference type="ARBA" id="ARBA00022741"/>
    </source>
</evidence>
<dbReference type="Proteomes" id="UP001596161">
    <property type="component" value="Unassembled WGS sequence"/>
</dbReference>
<comment type="caution">
    <text evidence="6">The sequence shown here is derived from an EMBL/GenBank/DDBJ whole genome shotgun (WGS) entry which is preliminary data.</text>
</comment>
<gene>
    <name evidence="6" type="ORF">ACFPIB_07805</name>
</gene>
<evidence type="ECO:0000256" key="4">
    <source>
        <dbReference type="SAM" id="Phobius"/>
    </source>
</evidence>
<keyword evidence="4" id="KW-0812">Transmembrane</keyword>
<feature type="domain" description="DNA mismatch repair proteins mutS family" evidence="5">
    <location>
        <begin position="337"/>
        <end position="522"/>
    </location>
</feature>
<dbReference type="EMBL" id="JBHSKT010000004">
    <property type="protein sequence ID" value="MFC5270508.1"/>
    <property type="molecule type" value="Genomic_DNA"/>
</dbReference>
<protein>
    <submittedName>
        <fullName evidence="6">DNA mismatch repair protein MutS</fullName>
    </submittedName>
</protein>
<keyword evidence="4" id="KW-1133">Transmembrane helix</keyword>
<name>A0ABW0EB97_9BACT</name>
<dbReference type="PANTHER" id="PTHR11361">
    <property type="entry name" value="DNA MISMATCH REPAIR PROTEIN MUTS FAMILY MEMBER"/>
    <property type="match status" value="1"/>
</dbReference>